<evidence type="ECO:0000313" key="2">
    <source>
        <dbReference type="Proteomes" id="UP000217465"/>
    </source>
</evidence>
<reference evidence="1 2" key="1">
    <citation type="submission" date="2016-06" db="EMBL/GenBank/DDBJ databases">
        <authorList>
            <person name="Haines A.N."/>
            <person name="Council K.R."/>
        </authorList>
    </citation>
    <scope>NUCLEOTIDE SEQUENCE [LARGE SCALE GENOMIC DNA]</scope>
    <source>
        <strain evidence="1 2">SP158-29</strain>
    </source>
</reference>
<dbReference type="Proteomes" id="UP000217465">
    <property type="component" value="Unassembled WGS sequence"/>
</dbReference>
<dbReference type="EMBL" id="NSGR01000008">
    <property type="protein sequence ID" value="PCH12352.1"/>
    <property type="molecule type" value="Genomic_DNA"/>
</dbReference>
<dbReference type="AlphaFoldDB" id="A0A0E2UPZ4"/>
<comment type="caution">
    <text evidence="1">The sequence shown here is derived from an EMBL/GenBank/DDBJ whole genome shotgun (WGS) entry which is preliminary data.</text>
</comment>
<proteinExistence type="predicted"/>
<dbReference type="RefSeq" id="WP_003106862.1">
    <property type="nucleotide sequence ID" value="NZ_BAWT01000002.1"/>
</dbReference>
<organism evidence="1 2">
    <name type="scientific">Streptococcus parauberis</name>
    <dbReference type="NCBI Taxonomy" id="1348"/>
    <lineage>
        <taxon>Bacteria</taxon>
        <taxon>Bacillati</taxon>
        <taxon>Bacillota</taxon>
        <taxon>Bacilli</taxon>
        <taxon>Lactobacillales</taxon>
        <taxon>Streptococcaceae</taxon>
        <taxon>Streptococcus</taxon>
    </lineage>
</organism>
<name>A0A0E2UPZ4_9STRE</name>
<sequence length="125" mass="14909">MIDRSYLPFQSARDYQDRKMAKWMGFFLSEHTNSLDQDRKTIDITSDLSLSEKYLLLGQAYSQQLPVWLSIFQDNQMSEIEGRISEIQPKQFQVKINNYYRTFPMASLIRIEMEEENRNHDETSV</sequence>
<gene>
    <name evidence="1" type="ORF">A9Y57_01067</name>
</gene>
<evidence type="ECO:0000313" key="1">
    <source>
        <dbReference type="EMBL" id="PCH12352.1"/>
    </source>
</evidence>
<dbReference type="eggNOG" id="ENOG5033028">
    <property type="taxonomic scope" value="Bacteria"/>
</dbReference>
<accession>A0A0E2UPZ4</accession>
<protein>
    <submittedName>
        <fullName evidence="1">YolD-like protein</fullName>
    </submittedName>
</protein>
<dbReference type="OMA" id="AYHDRGM"/>
<dbReference type="STRING" id="936154.STP_0718"/>